<dbReference type="AlphaFoldDB" id="A0A4U6XVT1"/>
<proteinExistence type="predicted"/>
<protein>
    <submittedName>
        <fullName evidence="1">Uncharacterized protein</fullName>
    </submittedName>
</protein>
<dbReference type="Proteomes" id="UP000310108">
    <property type="component" value="Unassembled WGS sequence"/>
</dbReference>
<dbReference type="EMBL" id="PJEX01000002">
    <property type="protein sequence ID" value="TKW60061.1"/>
    <property type="molecule type" value="Genomic_DNA"/>
</dbReference>
<sequence>MRSAALVSLSEAEARKVHTAAVNTPIIDGRKSASIKRNDMRLIAQRLGLNQGTVYSPAAYFVDLVQYLKASMVPVDMDDSKTKGTALDLTRENTEAPVPYLDLVNEIMESFIVQFDAFIMDDIMEPRRSPISAYNVNKNDASDLL</sequence>
<reference evidence="1 2" key="1">
    <citation type="journal article" date="2019" name="PLoS ONE">
        <title>Comparative genome analysis indicates high evolutionary potential of pathogenicity genes in Colletotrichum tanaceti.</title>
        <authorList>
            <person name="Lelwala R.V."/>
            <person name="Korhonen P.K."/>
            <person name="Young N.D."/>
            <person name="Scott J.B."/>
            <person name="Ades P.A."/>
            <person name="Gasser R.B."/>
            <person name="Taylor P.W.J."/>
        </authorList>
    </citation>
    <scope>NUCLEOTIDE SEQUENCE [LARGE SCALE GENOMIC DNA]</scope>
    <source>
        <strain evidence="1">BRIP57314</strain>
    </source>
</reference>
<evidence type="ECO:0000313" key="2">
    <source>
        <dbReference type="Proteomes" id="UP000310108"/>
    </source>
</evidence>
<keyword evidence="2" id="KW-1185">Reference proteome</keyword>
<name>A0A4U6XVT1_9PEZI</name>
<gene>
    <name evidence="1" type="ORF">CTA1_3133</name>
</gene>
<organism evidence="1 2">
    <name type="scientific">Colletotrichum tanaceti</name>
    <dbReference type="NCBI Taxonomy" id="1306861"/>
    <lineage>
        <taxon>Eukaryota</taxon>
        <taxon>Fungi</taxon>
        <taxon>Dikarya</taxon>
        <taxon>Ascomycota</taxon>
        <taxon>Pezizomycotina</taxon>
        <taxon>Sordariomycetes</taxon>
        <taxon>Hypocreomycetidae</taxon>
        <taxon>Glomerellales</taxon>
        <taxon>Glomerellaceae</taxon>
        <taxon>Colletotrichum</taxon>
        <taxon>Colletotrichum destructivum species complex</taxon>
    </lineage>
</organism>
<evidence type="ECO:0000313" key="1">
    <source>
        <dbReference type="EMBL" id="TKW60061.1"/>
    </source>
</evidence>
<accession>A0A4U6XVT1</accession>
<dbReference type="STRING" id="1306861.A0A4U6XVT1"/>
<comment type="caution">
    <text evidence="1">The sequence shown here is derived from an EMBL/GenBank/DDBJ whole genome shotgun (WGS) entry which is preliminary data.</text>
</comment>